<feature type="domain" description="FAS1" evidence="4">
    <location>
        <begin position="164"/>
        <end position="308"/>
    </location>
</feature>
<feature type="region of interest" description="Disordered" evidence="1">
    <location>
        <begin position="337"/>
        <end position="358"/>
    </location>
</feature>
<dbReference type="InterPro" id="IPR050904">
    <property type="entry name" value="Adhesion/Biosynth-related"/>
</dbReference>
<dbReference type="PROSITE" id="PS50213">
    <property type="entry name" value="FAS1"/>
    <property type="match status" value="2"/>
</dbReference>
<dbReference type="OrthoDB" id="286301at2759"/>
<dbReference type="Pfam" id="PF02469">
    <property type="entry name" value="Fasciclin"/>
    <property type="match status" value="2"/>
</dbReference>
<evidence type="ECO:0000256" key="1">
    <source>
        <dbReference type="SAM" id="MobiDB-lite"/>
    </source>
</evidence>
<dbReference type="VEuPathDB" id="FungiDB:CLCR_08230"/>
<feature type="compositionally biased region" description="Low complexity" evidence="1">
    <location>
        <begin position="338"/>
        <end position="358"/>
    </location>
</feature>
<dbReference type="InterPro" id="IPR000782">
    <property type="entry name" value="FAS1_domain"/>
</dbReference>
<evidence type="ECO:0000313" key="6">
    <source>
        <dbReference type="Proteomes" id="UP000094526"/>
    </source>
</evidence>
<keyword evidence="2" id="KW-0812">Transmembrane</keyword>
<gene>
    <name evidence="5" type="ORF">CLCR_08230</name>
</gene>
<feature type="transmembrane region" description="Helical" evidence="2">
    <location>
        <begin position="368"/>
        <end position="388"/>
    </location>
</feature>
<feature type="domain" description="FAS1" evidence="4">
    <location>
        <begin position="19"/>
        <end position="171"/>
    </location>
</feature>
<keyword evidence="2" id="KW-0472">Membrane</keyword>
<dbReference type="PANTHER" id="PTHR10900">
    <property type="entry name" value="PERIOSTIN-RELATED"/>
    <property type="match status" value="1"/>
</dbReference>
<dbReference type="EMBL" id="LGRB01000009">
    <property type="protein sequence ID" value="OCT51384.1"/>
    <property type="molecule type" value="Genomic_DNA"/>
</dbReference>
<evidence type="ECO:0000256" key="3">
    <source>
        <dbReference type="SAM" id="SignalP"/>
    </source>
</evidence>
<dbReference type="SMART" id="SM00554">
    <property type="entry name" value="FAS1"/>
    <property type="match status" value="2"/>
</dbReference>
<feature type="chain" id="PRO_5008651018" description="FAS1 domain-containing protein" evidence="3">
    <location>
        <begin position="18"/>
        <end position="522"/>
    </location>
</feature>
<dbReference type="InterPro" id="IPR036378">
    <property type="entry name" value="FAS1_dom_sf"/>
</dbReference>
<dbReference type="GO" id="GO:0016236">
    <property type="term" value="P:macroautophagy"/>
    <property type="evidence" value="ECO:0007669"/>
    <property type="project" value="TreeGrafter"/>
</dbReference>
<proteinExistence type="predicted"/>
<comment type="caution">
    <text evidence="5">The sequence shown here is derived from an EMBL/GenBank/DDBJ whole genome shotgun (WGS) entry which is preliminary data.</text>
</comment>
<feature type="signal peptide" evidence="3">
    <location>
        <begin position="1"/>
        <end position="17"/>
    </location>
</feature>
<name>A0A1C1CSB5_9EURO</name>
<sequence>MLRQILSAATLLAVVTAQNEGIIETLSTVPELSDLVTYLDKYPGLTTWLQGLSDITFLAPSNDAFAALADSSAVPSVPVDEIDAEALLSYHVLDGTFYGFGYDEYIHLPTAMLPHADANESMVTGGSMVIARGSSWSSAVTFTSGDLETSESDGVPLNFTGGVIYTINSFLTLPPSFQQTAEARDMLGAQPFADAVITVPDTLENVTIDDLSGVTIFLPMNYSLQEIGNVIENMTKSEFDRLVAYHIIDEVLEINPDSPPNGYYSTYEGTGVTIFSSNDFVFINNARIVGSPNWIFRGGMIYTIYGVLNPRNVSIDADASDAEIAFAGATYTPDFTFPTSDSGSTPTGSSPSAIPSASSSGLSTGAKAGIGVALAALLAVLIGFCFFVHRRRRSKRELGHDTTNTKYQYPTSYPLKDLEVSISHEELVANAAKPARGPIKEFTPSGWRIASKRHRSLEAADICMGMAIVHLRLTTYAMERKRHRPPEVEVDCGEGEGDGEDEDVNESQYNLEVLYSVLHSHR</sequence>
<dbReference type="GO" id="GO:0000329">
    <property type="term" value="C:fungal-type vacuole membrane"/>
    <property type="evidence" value="ECO:0007669"/>
    <property type="project" value="TreeGrafter"/>
</dbReference>
<reference evidence="6" key="1">
    <citation type="submission" date="2015-07" db="EMBL/GenBank/DDBJ databases">
        <authorList>
            <person name="Teixeira M.M."/>
            <person name="Souza R.C."/>
            <person name="Almeida L.G."/>
            <person name="Vicente V.A."/>
            <person name="de Hoog S."/>
            <person name="Bocca A.L."/>
            <person name="de Almeida S.R."/>
            <person name="Vasconcelos A.T."/>
            <person name="Felipe M.S."/>
        </authorList>
    </citation>
    <scope>NUCLEOTIDE SEQUENCE [LARGE SCALE GENOMIC DNA]</scope>
    <source>
        <strain evidence="6">KSF</strain>
    </source>
</reference>
<protein>
    <recommendedName>
        <fullName evidence="4">FAS1 domain-containing protein</fullName>
    </recommendedName>
</protein>
<accession>A0A1C1CSB5</accession>
<evidence type="ECO:0000256" key="2">
    <source>
        <dbReference type="SAM" id="Phobius"/>
    </source>
</evidence>
<dbReference type="eggNOG" id="KOG1437">
    <property type="taxonomic scope" value="Eukaryota"/>
</dbReference>
<organism evidence="5 6">
    <name type="scientific">Cladophialophora carrionii</name>
    <dbReference type="NCBI Taxonomy" id="86049"/>
    <lineage>
        <taxon>Eukaryota</taxon>
        <taxon>Fungi</taxon>
        <taxon>Dikarya</taxon>
        <taxon>Ascomycota</taxon>
        <taxon>Pezizomycotina</taxon>
        <taxon>Eurotiomycetes</taxon>
        <taxon>Chaetothyriomycetidae</taxon>
        <taxon>Chaetothyriales</taxon>
        <taxon>Herpotrichiellaceae</taxon>
        <taxon>Cladophialophora</taxon>
    </lineage>
</organism>
<dbReference type="Proteomes" id="UP000094526">
    <property type="component" value="Unassembled WGS sequence"/>
</dbReference>
<dbReference type="STRING" id="86049.A0A1C1CSB5"/>
<keyword evidence="6" id="KW-1185">Reference proteome</keyword>
<keyword evidence="3" id="KW-0732">Signal</keyword>
<dbReference type="PANTHER" id="PTHR10900:SF77">
    <property type="entry name" value="FI19380P1"/>
    <property type="match status" value="1"/>
</dbReference>
<dbReference type="Gene3D" id="2.30.180.10">
    <property type="entry name" value="FAS1 domain"/>
    <property type="match status" value="2"/>
</dbReference>
<dbReference type="AlphaFoldDB" id="A0A1C1CSB5"/>
<keyword evidence="2" id="KW-1133">Transmembrane helix</keyword>
<dbReference type="SUPFAM" id="SSF82153">
    <property type="entry name" value="FAS1 domain"/>
    <property type="match status" value="2"/>
</dbReference>
<evidence type="ECO:0000259" key="4">
    <source>
        <dbReference type="PROSITE" id="PS50213"/>
    </source>
</evidence>
<dbReference type="VEuPathDB" id="FungiDB:G647_06699"/>
<evidence type="ECO:0000313" key="5">
    <source>
        <dbReference type="EMBL" id="OCT51384.1"/>
    </source>
</evidence>